<dbReference type="RefSeq" id="WP_283172657.1">
    <property type="nucleotide sequence ID" value="NZ_JAPNOA010000016.1"/>
</dbReference>
<proteinExistence type="predicted"/>
<gene>
    <name evidence="1" type="ORF">OUO13_04515</name>
</gene>
<organism evidence="1 2">
    <name type="scientific">Parathalassolituus penaei</name>
    <dbReference type="NCBI Taxonomy" id="2997323"/>
    <lineage>
        <taxon>Bacteria</taxon>
        <taxon>Pseudomonadati</taxon>
        <taxon>Pseudomonadota</taxon>
        <taxon>Gammaproteobacteria</taxon>
        <taxon>Oceanospirillales</taxon>
        <taxon>Oceanospirillaceae</taxon>
        <taxon>Parathalassolituus</taxon>
    </lineage>
</organism>
<sequence length="93" mass="9944">MSDSCRQQLLIRARDLSAAIDDARGRRDAMLEPLTSAAGTAPGGLEEQQSVAESAALTLARLRMSNQVILTLALRAPVTDASHLLGQLFDQQV</sequence>
<accession>A0A9X3EHQ5</accession>
<dbReference type="AlphaFoldDB" id="A0A9X3EHQ5"/>
<evidence type="ECO:0000313" key="1">
    <source>
        <dbReference type="EMBL" id="MCY0964441.1"/>
    </source>
</evidence>
<name>A0A9X3EHQ5_9GAMM</name>
<dbReference type="Proteomes" id="UP001150830">
    <property type="component" value="Unassembled WGS sequence"/>
</dbReference>
<comment type="caution">
    <text evidence="1">The sequence shown here is derived from an EMBL/GenBank/DDBJ whole genome shotgun (WGS) entry which is preliminary data.</text>
</comment>
<dbReference type="EMBL" id="JAPNOA010000016">
    <property type="protein sequence ID" value="MCY0964441.1"/>
    <property type="molecule type" value="Genomic_DNA"/>
</dbReference>
<evidence type="ECO:0000313" key="2">
    <source>
        <dbReference type="Proteomes" id="UP001150830"/>
    </source>
</evidence>
<protein>
    <submittedName>
        <fullName evidence="1">Uncharacterized protein</fullName>
    </submittedName>
</protein>
<keyword evidence="2" id="KW-1185">Reference proteome</keyword>
<reference evidence="1" key="1">
    <citation type="submission" date="2022-11" db="EMBL/GenBank/DDBJ databases">
        <title>Parathalassolutuus dongxingensis gen. nov., sp. nov., a novel member of family Oceanospirillaceae isolated from a coastal shrimp pond in Guangxi, China.</title>
        <authorList>
            <person name="Chen H."/>
        </authorList>
    </citation>
    <scope>NUCLEOTIDE SEQUENCE</scope>
    <source>
        <strain evidence="1">G-43</strain>
    </source>
</reference>